<keyword evidence="2" id="KW-1003">Cell membrane</keyword>
<sequence length="145" mass="15941">MTLTGEVYTVDLSEKNHPKYKRLARMIEFETSQAFKDVPGFRQATVTNFRPGSVIATVDMKFQNTSLDQGLDEVLGATLQQYISDNGGRLGNLSVSQVEVVLPLTVDHCQPDPCVNGTCRNGADSFTCVCDDRFEGEICQTPIGM</sequence>
<dbReference type="InterPro" id="IPR036364">
    <property type="entry name" value="SEA_dom_sf"/>
</dbReference>
<evidence type="ECO:0000256" key="5">
    <source>
        <dbReference type="ARBA" id="ARBA00022737"/>
    </source>
</evidence>
<dbReference type="InterPro" id="IPR000082">
    <property type="entry name" value="SEA_dom"/>
</dbReference>
<comment type="caution">
    <text evidence="9">Lacks conserved residue(s) required for the propagation of feature annotation.</text>
</comment>
<evidence type="ECO:0000256" key="4">
    <source>
        <dbReference type="ARBA" id="ARBA00022729"/>
    </source>
</evidence>
<keyword evidence="7 9" id="KW-1015">Disulfide bond</keyword>
<keyword evidence="8" id="KW-0325">Glycoprotein</keyword>
<evidence type="ECO:0000256" key="8">
    <source>
        <dbReference type="ARBA" id="ARBA00023180"/>
    </source>
</evidence>
<protein>
    <submittedName>
        <fullName evidence="13">Uncharacterized protein LOC118430219</fullName>
    </submittedName>
</protein>
<proteinExistence type="predicted"/>
<keyword evidence="12" id="KW-1185">Reference proteome</keyword>
<dbReference type="PROSITE" id="PS00010">
    <property type="entry name" value="ASX_HYDROXYL"/>
    <property type="match status" value="1"/>
</dbReference>
<dbReference type="PANTHER" id="PTHR24037:SF11">
    <property type="entry name" value="MUCIN-2-LIKE"/>
    <property type="match status" value="1"/>
</dbReference>
<gene>
    <name evidence="13" type="primary">LOC118430219</name>
</gene>
<dbReference type="GeneID" id="118430219"/>
<keyword evidence="3 9" id="KW-0245">EGF-like domain</keyword>
<dbReference type="GO" id="GO:0005509">
    <property type="term" value="F:calcium ion binding"/>
    <property type="evidence" value="ECO:0007669"/>
    <property type="project" value="InterPro"/>
</dbReference>
<dbReference type="CDD" id="cd00054">
    <property type="entry name" value="EGF_CA"/>
    <property type="match status" value="1"/>
</dbReference>
<dbReference type="InterPro" id="IPR001881">
    <property type="entry name" value="EGF-like_Ca-bd_dom"/>
</dbReference>
<evidence type="ECO:0000313" key="13">
    <source>
        <dbReference type="RefSeq" id="XP_035696821.1"/>
    </source>
</evidence>
<dbReference type="InterPro" id="IPR000742">
    <property type="entry name" value="EGF"/>
</dbReference>
<reference evidence="13" key="2">
    <citation type="submission" date="2025-08" db="UniProtKB">
        <authorList>
            <consortium name="RefSeq"/>
        </authorList>
    </citation>
    <scope>IDENTIFICATION</scope>
    <source>
        <strain evidence="13">S238N-H82</strain>
        <tissue evidence="13">Testes</tissue>
    </source>
</reference>
<keyword evidence="4" id="KW-0732">Signal</keyword>
<dbReference type="Pfam" id="PF01390">
    <property type="entry name" value="SEA"/>
    <property type="match status" value="1"/>
</dbReference>
<dbReference type="PROSITE" id="PS50026">
    <property type="entry name" value="EGF_3"/>
    <property type="match status" value="1"/>
</dbReference>
<comment type="subcellular location">
    <subcellularLocation>
        <location evidence="1">Cell membrane</location>
    </subcellularLocation>
</comment>
<keyword evidence="6" id="KW-0472">Membrane</keyword>
<dbReference type="OrthoDB" id="8938333at2759"/>
<dbReference type="PANTHER" id="PTHR24037">
    <property type="entry name" value="HEART DEVELOPMENT PROTEIN WITH EGF-LIKE DOMAINS 1"/>
    <property type="match status" value="1"/>
</dbReference>
<feature type="domain" description="SEA" evidence="10">
    <location>
        <begin position="1"/>
        <end position="107"/>
    </location>
</feature>
<evidence type="ECO:0000256" key="1">
    <source>
        <dbReference type="ARBA" id="ARBA00004236"/>
    </source>
</evidence>
<dbReference type="RefSeq" id="XP_035696821.1">
    <property type="nucleotide sequence ID" value="XM_035840928.1"/>
</dbReference>
<feature type="domain" description="EGF-like" evidence="11">
    <location>
        <begin position="105"/>
        <end position="140"/>
    </location>
</feature>
<name>A0A9J7M8N3_BRAFL</name>
<evidence type="ECO:0000313" key="12">
    <source>
        <dbReference type="Proteomes" id="UP000001554"/>
    </source>
</evidence>
<dbReference type="KEGG" id="bfo:118430219"/>
<dbReference type="Proteomes" id="UP000001554">
    <property type="component" value="Chromosome 14"/>
</dbReference>
<dbReference type="PROSITE" id="PS00022">
    <property type="entry name" value="EGF_1"/>
    <property type="match status" value="1"/>
</dbReference>
<reference evidence="12" key="1">
    <citation type="journal article" date="2020" name="Nat. Ecol. Evol.">
        <title>Deeply conserved synteny resolves early events in vertebrate evolution.</title>
        <authorList>
            <person name="Simakov O."/>
            <person name="Marletaz F."/>
            <person name="Yue J.X."/>
            <person name="O'Connell B."/>
            <person name="Jenkins J."/>
            <person name="Brandt A."/>
            <person name="Calef R."/>
            <person name="Tung C.H."/>
            <person name="Huang T.K."/>
            <person name="Schmutz J."/>
            <person name="Satoh N."/>
            <person name="Yu J.K."/>
            <person name="Putnam N.H."/>
            <person name="Green R.E."/>
            <person name="Rokhsar D.S."/>
        </authorList>
    </citation>
    <scope>NUCLEOTIDE SEQUENCE [LARGE SCALE GENOMIC DNA]</scope>
    <source>
        <strain evidence="12">S238N-H82</strain>
    </source>
</reference>
<dbReference type="Gene3D" id="2.10.25.10">
    <property type="entry name" value="Laminin"/>
    <property type="match status" value="1"/>
</dbReference>
<dbReference type="PROSITE" id="PS50024">
    <property type="entry name" value="SEA"/>
    <property type="match status" value="1"/>
</dbReference>
<dbReference type="InterPro" id="IPR000152">
    <property type="entry name" value="EGF-type_Asp/Asn_hydroxyl_site"/>
</dbReference>
<feature type="disulfide bond" evidence="9">
    <location>
        <begin position="109"/>
        <end position="119"/>
    </location>
</feature>
<evidence type="ECO:0000256" key="9">
    <source>
        <dbReference type="PROSITE-ProRule" id="PRU00076"/>
    </source>
</evidence>
<dbReference type="AlphaFoldDB" id="A0A9J7M8N3"/>
<evidence type="ECO:0000259" key="11">
    <source>
        <dbReference type="PROSITE" id="PS50026"/>
    </source>
</evidence>
<evidence type="ECO:0000256" key="2">
    <source>
        <dbReference type="ARBA" id="ARBA00022475"/>
    </source>
</evidence>
<dbReference type="SMART" id="SM00179">
    <property type="entry name" value="EGF_CA"/>
    <property type="match status" value="1"/>
</dbReference>
<dbReference type="GO" id="GO:0005886">
    <property type="term" value="C:plasma membrane"/>
    <property type="evidence" value="ECO:0007669"/>
    <property type="project" value="UniProtKB-SubCell"/>
</dbReference>
<organism evidence="12 13">
    <name type="scientific">Branchiostoma floridae</name>
    <name type="common">Florida lancelet</name>
    <name type="synonym">Amphioxus</name>
    <dbReference type="NCBI Taxonomy" id="7739"/>
    <lineage>
        <taxon>Eukaryota</taxon>
        <taxon>Metazoa</taxon>
        <taxon>Chordata</taxon>
        <taxon>Cephalochordata</taxon>
        <taxon>Leptocardii</taxon>
        <taxon>Amphioxiformes</taxon>
        <taxon>Branchiostomatidae</taxon>
        <taxon>Branchiostoma</taxon>
    </lineage>
</organism>
<evidence type="ECO:0000256" key="6">
    <source>
        <dbReference type="ARBA" id="ARBA00023136"/>
    </source>
</evidence>
<dbReference type="SMART" id="SM00181">
    <property type="entry name" value="EGF"/>
    <property type="match status" value="1"/>
</dbReference>
<dbReference type="SUPFAM" id="SSF82671">
    <property type="entry name" value="SEA domain"/>
    <property type="match status" value="1"/>
</dbReference>
<evidence type="ECO:0000256" key="3">
    <source>
        <dbReference type="ARBA" id="ARBA00022536"/>
    </source>
</evidence>
<feature type="disulfide bond" evidence="9">
    <location>
        <begin position="130"/>
        <end position="139"/>
    </location>
</feature>
<dbReference type="OMA" id="INDHGGR"/>
<evidence type="ECO:0000256" key="7">
    <source>
        <dbReference type="ARBA" id="ARBA00023157"/>
    </source>
</evidence>
<dbReference type="Gene3D" id="3.30.70.960">
    <property type="entry name" value="SEA domain"/>
    <property type="match status" value="1"/>
</dbReference>
<dbReference type="SUPFAM" id="SSF57196">
    <property type="entry name" value="EGF/Laminin"/>
    <property type="match status" value="1"/>
</dbReference>
<evidence type="ECO:0000259" key="10">
    <source>
        <dbReference type="PROSITE" id="PS50024"/>
    </source>
</evidence>
<accession>A0A9J7M8N3</accession>
<keyword evidence="5" id="KW-0677">Repeat</keyword>